<evidence type="ECO:0000259" key="19">
    <source>
        <dbReference type="Pfam" id="PF24935"/>
    </source>
</evidence>
<dbReference type="Gene3D" id="2.60.40.1080">
    <property type="match status" value="1"/>
</dbReference>
<comment type="subcellular location">
    <subcellularLocation>
        <location evidence="1">Nucleus membrane</location>
        <topology evidence="1">Single-pass membrane protein</topology>
    </subcellularLocation>
</comment>
<keyword evidence="4 11" id="KW-0732">Signal</keyword>
<evidence type="ECO:0000256" key="7">
    <source>
        <dbReference type="ARBA" id="ARBA00023180"/>
    </source>
</evidence>
<dbReference type="InterPro" id="IPR056899">
    <property type="entry name" value="Ig_NUP210_9th"/>
</dbReference>
<dbReference type="Pfam" id="PF22962">
    <property type="entry name" value="Ig_NUP210_7th"/>
    <property type="match status" value="1"/>
</dbReference>
<accession>A0A210QP95</accession>
<dbReference type="Pfam" id="PF26184">
    <property type="entry name" value="Ig_NUP210_8th"/>
    <property type="match status" value="1"/>
</dbReference>
<dbReference type="Pfam" id="PF22969">
    <property type="entry name" value="Ig_NUP210_2nd"/>
    <property type="match status" value="1"/>
</dbReference>
<dbReference type="Pfam" id="PF26182">
    <property type="entry name" value="Ig_NUP210_5th"/>
    <property type="match status" value="1"/>
</dbReference>
<evidence type="ECO:0000256" key="5">
    <source>
        <dbReference type="ARBA" id="ARBA00022989"/>
    </source>
</evidence>
<dbReference type="EMBL" id="NEDP02002573">
    <property type="protein sequence ID" value="OWF50557.1"/>
    <property type="molecule type" value="Genomic_DNA"/>
</dbReference>
<gene>
    <name evidence="23" type="ORF">KP79_PYT18272</name>
</gene>
<keyword evidence="8" id="KW-0539">Nucleus</keyword>
<keyword evidence="7" id="KW-0325">Glycoprotein</keyword>
<dbReference type="Pfam" id="PF24935">
    <property type="entry name" value="Ig_NUP210_6th"/>
    <property type="match status" value="1"/>
</dbReference>
<evidence type="ECO:0000259" key="14">
    <source>
        <dbReference type="Pfam" id="PF22962"/>
    </source>
</evidence>
<dbReference type="InterPro" id="IPR008964">
    <property type="entry name" value="Invasin/intimin_cell_adhesion"/>
</dbReference>
<dbReference type="InterPro" id="IPR055099">
    <property type="entry name" value="Ig_NUP210_7th"/>
</dbReference>
<sequence>MAAIYNKFVIVILTLFVAIVIISSTQGARLSDPKILLPYHSTVVTNFTLQINITKEELHVHDSCYTWRSTQQEVATVQLVNSTDGECAFSAVISAVSKSSHRKTSIVLAENKVTREVLRCIVIVESLHRFEIQTTTRLLYLEDSPEELTIRGFDEEGNVFSSLAGLRFEWSLESDTSADQDTVIDASNILRIIKFSESHYTRPAYIDRLEGRGLQGDMILVEGIRTGSANVKSVIRDRAYKNVVPSVVKIMVIANLMVSPAEAYVLKYSTVRYTVELIKQNSIIEIAMPSEQFYLEVQNHMICEFNAQTSFGTAAELGSTEIVLMDKNIKSQDVLMRPSAMMYVVTPSRLAFVILPHNKWVLETGREYEILIEVYDKNSHKVYPSDNVIIKATFPTEYFQVLSSTKNGTYHLVKTLDNGKTMLDGALTSVIRTVKRRMTEGSHYYVYYVEDGSEYPITPPVKQMQVVEIYDPILVKPAELFFPWDPQVPISHQYQLEATGGSGEYIWKSSQPQISTVNMHGEITTGQTGGTNVTAADTRNQAHWGLSSVWVLPPSDMQFRPKRVEAAVGTDLEIPLAVFALFEGTPREFNDCRMMRLNVTFTDQTVFQYLEGNNSLPENGCRFVKVNAVIQGHTEVKASYIVGNIQLESTVTIAAYDPLQAVDPEKEAVVAVGSLKEVVFRGGPQPWVIDSSKYFQNLSPENPSIVNQYQLGTFGNSRGFHNFLVTCKDIGRQRLMLRVGNGKTAKNKYPATEEVSIIYNCAAPVELHLTPLVKMPDKDLPPCPVIRDPTQSVPVHCSRDLDILVTVTDSAGNKFDNISSLEFEWTHTDHSLGSLALESGLMSEVATSSEGVTTVKNFQTLNPAGRPGYVTITATVNRYSDKHLKEAGSRINAPISPPISKSLQLKLVEEAIVSPDMISVFNHPSNKVTVHIRKGSGYFFIHPAKSDIVKIDYSDQKHEMLVKPVSDGSLSVTVFDLCIDVPDPPVATVFVSGVGSVQLSAMDKVEVGKDFQAKVKVLDMHGKPLQASFFPLMGLRLVPASTIITVKPDLEATEDKFTSFYTVHGAVVGHTSLEARATPRPDVTVTSVAKAVEVFPPLQLIPRNITLIIGALFQVLSKGGPTPQCTVLFSIASDDIALVSSSGLLDAQELGSTRVIGQAVGQDPETGETIIYSQDEAQVHVVPLTDIRIHAPLTRLQTGTRMPMYAVGATEHETPFTFGSAIPPLTFSWSVSNKDVVFLENVFHSSGVFPQEQSDFANQLVAREPGRVTVKLEVTPTRFRKVQVSGHVQMTDELQIEVFQKLAVISPSVCDGKLLMTPNTEAVVKTNRDGAAKVTYTVLPSSGDLKVVAVGDGGLLSSGPKAGEAALHITSQEEFGTNQTLVVLIKVKPVSYMMINSDTVLRTSGGLLKKIPVGSTLHLSVSYHDNIGEQFYATNVKMHYRFSRYDLVQAGYGVENNTLVVKVSDVGQTILKVWDKQNPWLADYINIHGDYAIMPIKVVMSLGEIVCFQSSLVSEKGYRGAWYSSNGNIYVDKDSGIAMAKGVGQAFVDYNISNTVSTYMEVTVSPIRKLTLDNSPDHLTNVETRGKTPFITVILDGENEVLGENCSAKIQENHYHPKYIPFWCELELSTKTNDIGIEDLFTTQPDFDPKTGKFGCQINQVSRPVMLQQISTLNVDVALSVGVASREGQPEVMAQQHVFSFLPSFYIHQSEVHLSTLNQLSSIRVSTVSSLTDCIEVFVSDPSILESLSPEKDTQSGAVLLYPIRLIESAALWERDQIDVHIEMVCQKTGQKVKLPVFVSLIGQKPDYISTYRGSGWQSLVRNIFYNYQSWLFIILVIILTALAVIIGYHAVFGPKYRAANAGVFMGPGGAASPITYSPQALMGPQYSPYAATPKTPYLWSPGYSPVDGSTPRQRRSPYNRQQSP</sequence>
<feature type="domain" description="NUP210 Ig-like" evidence="21">
    <location>
        <begin position="1500"/>
        <end position="1561"/>
    </location>
</feature>
<dbReference type="OrthoDB" id="361283at2759"/>
<dbReference type="Pfam" id="PF25354">
    <property type="entry name" value="Ig_NUP210_16th"/>
    <property type="match status" value="1"/>
</dbReference>
<dbReference type="Proteomes" id="UP000242188">
    <property type="component" value="Unassembled WGS sequence"/>
</dbReference>
<keyword evidence="3 10" id="KW-0812">Transmembrane</keyword>
<dbReference type="InterPro" id="IPR055096">
    <property type="entry name" value="Ig_NUP210_1st"/>
</dbReference>
<feature type="signal peptide" evidence="11">
    <location>
        <begin position="1"/>
        <end position="27"/>
    </location>
</feature>
<keyword evidence="5 10" id="KW-1133">Transmembrane helix</keyword>
<dbReference type="STRING" id="6573.A0A210QP95"/>
<dbReference type="InterPro" id="IPR055095">
    <property type="entry name" value="NUP210_Ig_C"/>
</dbReference>
<feature type="domain" description="NUP210 Ig-like" evidence="17">
    <location>
        <begin position="134"/>
        <end position="245"/>
    </location>
</feature>
<evidence type="ECO:0000259" key="22">
    <source>
        <dbReference type="Pfam" id="PF26181"/>
    </source>
</evidence>
<dbReference type="Pfam" id="PF26183">
    <property type="entry name" value="Ig_NUP210_14th"/>
    <property type="match status" value="1"/>
</dbReference>
<feature type="domain" description="NUP210 Ig-like" evidence="16">
    <location>
        <begin position="28"/>
        <end position="125"/>
    </location>
</feature>
<feature type="domain" description="NUP210 C-terminal Ig-like" evidence="12">
    <location>
        <begin position="1569"/>
        <end position="1731"/>
    </location>
</feature>
<evidence type="ECO:0000256" key="11">
    <source>
        <dbReference type="SAM" id="SignalP"/>
    </source>
</evidence>
<dbReference type="GO" id="GO:0005643">
    <property type="term" value="C:nuclear pore"/>
    <property type="evidence" value="ECO:0007669"/>
    <property type="project" value="TreeGrafter"/>
</dbReference>
<keyword evidence="6 10" id="KW-0472">Membrane</keyword>
<evidence type="ECO:0000259" key="18">
    <source>
        <dbReference type="Pfam" id="PF24902"/>
    </source>
</evidence>
<evidence type="ECO:0000313" key="23">
    <source>
        <dbReference type="EMBL" id="OWF50557.1"/>
    </source>
</evidence>
<comment type="caution">
    <text evidence="23">The sequence shown here is derived from an EMBL/GenBank/DDBJ whole genome shotgun (WGS) entry which is preliminary data.</text>
</comment>
<protein>
    <submittedName>
        <fullName evidence="23">Nuclear pore membrane glycoprotein 210</fullName>
    </submittedName>
</protein>
<evidence type="ECO:0000256" key="2">
    <source>
        <dbReference type="ARBA" id="ARBA00007313"/>
    </source>
</evidence>
<dbReference type="Pfam" id="PF26181">
    <property type="entry name" value="Ig_NUP210_13th"/>
    <property type="match status" value="1"/>
</dbReference>
<evidence type="ECO:0000259" key="20">
    <source>
        <dbReference type="Pfam" id="PF24991"/>
    </source>
</evidence>
<dbReference type="InterPro" id="IPR055094">
    <property type="entry name" value="NUP210_Ig15"/>
</dbReference>
<feature type="domain" description="NUP210 Ig-like" evidence="18">
    <location>
        <begin position="913"/>
        <end position="991"/>
    </location>
</feature>
<feature type="domain" description="NUP210 fourth Ig-like" evidence="20">
    <location>
        <begin position="358"/>
        <end position="432"/>
    </location>
</feature>
<evidence type="ECO:0000259" key="13">
    <source>
        <dbReference type="Pfam" id="PF22959"/>
    </source>
</evidence>
<evidence type="ECO:0000256" key="1">
    <source>
        <dbReference type="ARBA" id="ARBA00004590"/>
    </source>
</evidence>
<dbReference type="Pfam" id="PF22959">
    <property type="entry name" value="Ig_NUP210_15th"/>
    <property type="match status" value="1"/>
</dbReference>
<feature type="domain" description="NUP210 Ig-like" evidence="22">
    <location>
        <begin position="1184"/>
        <end position="1298"/>
    </location>
</feature>
<evidence type="ECO:0000259" key="17">
    <source>
        <dbReference type="Pfam" id="PF22969"/>
    </source>
</evidence>
<evidence type="ECO:0000313" key="24">
    <source>
        <dbReference type="Proteomes" id="UP000242188"/>
    </source>
</evidence>
<dbReference type="InterPro" id="IPR056898">
    <property type="entry name" value="Ig_NUP210_6th"/>
</dbReference>
<evidence type="ECO:0000259" key="15">
    <source>
        <dbReference type="Pfam" id="PF22963"/>
    </source>
</evidence>
<evidence type="ECO:0000256" key="4">
    <source>
        <dbReference type="ARBA" id="ARBA00022729"/>
    </source>
</evidence>
<evidence type="ECO:0000256" key="10">
    <source>
        <dbReference type="SAM" id="Phobius"/>
    </source>
</evidence>
<dbReference type="PANTHER" id="PTHR23019">
    <property type="entry name" value="NUCLEAR PORE MEMBRANE GLYCOPROTEIN GP210-RELATED"/>
    <property type="match status" value="1"/>
</dbReference>
<dbReference type="InterPro" id="IPR056897">
    <property type="entry name" value="Ig_NUP210_4th"/>
</dbReference>
<evidence type="ECO:0000256" key="3">
    <source>
        <dbReference type="ARBA" id="ARBA00022692"/>
    </source>
</evidence>
<dbReference type="SUPFAM" id="SSF49373">
    <property type="entry name" value="Invasin/intimin cell-adhesion fragments"/>
    <property type="match status" value="1"/>
</dbReference>
<feature type="chain" id="PRO_5013369847" evidence="11">
    <location>
        <begin position="28"/>
        <end position="1925"/>
    </location>
</feature>
<feature type="domain" description="NUP210 Ig-like" evidence="14">
    <location>
        <begin position="661"/>
        <end position="762"/>
    </location>
</feature>
<evidence type="ECO:0000259" key="16">
    <source>
        <dbReference type="Pfam" id="PF22967"/>
    </source>
</evidence>
<feature type="domain" description="NUP210 Ig-like" evidence="19">
    <location>
        <begin position="557"/>
        <end position="640"/>
    </location>
</feature>
<feature type="region of interest" description="Disordered" evidence="9">
    <location>
        <begin position="1903"/>
        <end position="1925"/>
    </location>
</feature>
<proteinExistence type="inferred from homology"/>
<evidence type="ECO:0000256" key="8">
    <source>
        <dbReference type="ARBA" id="ARBA00023242"/>
    </source>
</evidence>
<feature type="domain" description="NUP210 Ig-like" evidence="13">
    <location>
        <begin position="1387"/>
        <end position="1488"/>
    </location>
</feature>
<evidence type="ECO:0000259" key="12">
    <source>
        <dbReference type="Pfam" id="PF22957"/>
    </source>
</evidence>
<evidence type="ECO:0000259" key="21">
    <source>
        <dbReference type="Pfam" id="PF25354"/>
    </source>
</evidence>
<dbReference type="Pfam" id="PF24902">
    <property type="entry name" value="Ig_NUP210_9th"/>
    <property type="match status" value="1"/>
</dbReference>
<keyword evidence="24" id="KW-1185">Reference proteome</keyword>
<dbReference type="Pfam" id="PF24991">
    <property type="entry name" value="Ig_NUP210_4th"/>
    <property type="match status" value="1"/>
</dbReference>
<evidence type="ECO:0000256" key="9">
    <source>
        <dbReference type="SAM" id="MobiDB-lite"/>
    </source>
</evidence>
<feature type="transmembrane region" description="Helical" evidence="10">
    <location>
        <begin position="1831"/>
        <end position="1852"/>
    </location>
</feature>
<dbReference type="InterPro" id="IPR055097">
    <property type="entry name" value="Ig_NUP210_2nd"/>
</dbReference>
<comment type="similarity">
    <text evidence="2">Belongs to the NUP210 family.</text>
</comment>
<feature type="domain" description="NUP210 Ig-like" evidence="15">
    <location>
        <begin position="254"/>
        <end position="347"/>
    </location>
</feature>
<dbReference type="Pfam" id="PF22963">
    <property type="entry name" value="Ig_NUP210_3rd"/>
    <property type="match status" value="1"/>
</dbReference>
<name>A0A210QP95_MIZYE</name>
<dbReference type="InterPro" id="IPR045197">
    <property type="entry name" value="NUP210-like"/>
</dbReference>
<dbReference type="InterPro" id="IPR057586">
    <property type="entry name" value="Ig_NUP210_16th"/>
</dbReference>
<dbReference type="GO" id="GO:0031965">
    <property type="term" value="C:nuclear membrane"/>
    <property type="evidence" value="ECO:0007669"/>
    <property type="project" value="UniProtKB-SubCell"/>
</dbReference>
<evidence type="ECO:0000256" key="6">
    <source>
        <dbReference type="ARBA" id="ARBA00023136"/>
    </source>
</evidence>
<dbReference type="InterPro" id="IPR058779">
    <property type="entry name" value="Ig_NUP210_13th"/>
</dbReference>
<reference evidence="23 24" key="1">
    <citation type="journal article" date="2017" name="Nat. Ecol. Evol.">
        <title>Scallop genome provides insights into evolution of bilaterian karyotype and development.</title>
        <authorList>
            <person name="Wang S."/>
            <person name="Zhang J."/>
            <person name="Jiao W."/>
            <person name="Li J."/>
            <person name="Xun X."/>
            <person name="Sun Y."/>
            <person name="Guo X."/>
            <person name="Huan P."/>
            <person name="Dong B."/>
            <person name="Zhang L."/>
            <person name="Hu X."/>
            <person name="Sun X."/>
            <person name="Wang J."/>
            <person name="Zhao C."/>
            <person name="Wang Y."/>
            <person name="Wang D."/>
            <person name="Huang X."/>
            <person name="Wang R."/>
            <person name="Lv J."/>
            <person name="Li Y."/>
            <person name="Zhang Z."/>
            <person name="Liu B."/>
            <person name="Lu W."/>
            <person name="Hui Y."/>
            <person name="Liang J."/>
            <person name="Zhou Z."/>
            <person name="Hou R."/>
            <person name="Li X."/>
            <person name="Liu Y."/>
            <person name="Li H."/>
            <person name="Ning X."/>
            <person name="Lin Y."/>
            <person name="Zhao L."/>
            <person name="Xing Q."/>
            <person name="Dou J."/>
            <person name="Li Y."/>
            <person name="Mao J."/>
            <person name="Guo H."/>
            <person name="Dou H."/>
            <person name="Li T."/>
            <person name="Mu C."/>
            <person name="Jiang W."/>
            <person name="Fu Q."/>
            <person name="Fu X."/>
            <person name="Miao Y."/>
            <person name="Liu J."/>
            <person name="Yu Q."/>
            <person name="Li R."/>
            <person name="Liao H."/>
            <person name="Li X."/>
            <person name="Kong Y."/>
            <person name="Jiang Z."/>
            <person name="Chourrout D."/>
            <person name="Li R."/>
            <person name="Bao Z."/>
        </authorList>
    </citation>
    <scope>NUCLEOTIDE SEQUENCE [LARGE SCALE GENOMIC DNA]</scope>
    <source>
        <strain evidence="23 24">PY_sf001</strain>
    </source>
</reference>
<dbReference type="PANTHER" id="PTHR23019:SF0">
    <property type="entry name" value="NUCLEAR PORE MEMBRANE GLYCOPROTEIN 210"/>
    <property type="match status" value="1"/>
</dbReference>
<dbReference type="Pfam" id="PF22967">
    <property type="entry name" value="Ig_NUP210_1st"/>
    <property type="match status" value="1"/>
</dbReference>
<dbReference type="InterPro" id="IPR055098">
    <property type="entry name" value="Ig_NUP210_3rd"/>
</dbReference>
<organism evidence="23 24">
    <name type="scientific">Mizuhopecten yessoensis</name>
    <name type="common">Japanese scallop</name>
    <name type="synonym">Patinopecten yessoensis</name>
    <dbReference type="NCBI Taxonomy" id="6573"/>
    <lineage>
        <taxon>Eukaryota</taxon>
        <taxon>Metazoa</taxon>
        <taxon>Spiralia</taxon>
        <taxon>Lophotrochozoa</taxon>
        <taxon>Mollusca</taxon>
        <taxon>Bivalvia</taxon>
        <taxon>Autobranchia</taxon>
        <taxon>Pteriomorphia</taxon>
        <taxon>Pectinida</taxon>
        <taxon>Pectinoidea</taxon>
        <taxon>Pectinidae</taxon>
        <taxon>Mizuhopecten</taxon>
    </lineage>
</organism>
<dbReference type="Pfam" id="PF22957">
    <property type="entry name" value="NUP210_Ig"/>
    <property type="match status" value="1"/>
</dbReference>